<dbReference type="SFLD" id="SFLDF00562">
    <property type="entry name" value="HemN-like__clustered_with_heat"/>
    <property type="match status" value="1"/>
</dbReference>
<dbReference type="GO" id="GO:0046872">
    <property type="term" value="F:metal ion binding"/>
    <property type="evidence" value="ECO:0007669"/>
    <property type="project" value="UniProtKB-UniRule"/>
</dbReference>
<dbReference type="Pfam" id="PF04055">
    <property type="entry name" value="Radical_SAM"/>
    <property type="match status" value="1"/>
</dbReference>
<sequence length="377" mass="42497">MSALYIHIPFCKTRCNYCDFYKQTQLIDPSLYFNALEREMEFRRDFFAPGEPLRTVYFGGGTPSVYPPSFLQSVLDKAATLWPLDAVTEITAEANPDDVNDATIRALKATGINRISFGIQSFIDRDLRFMGRRHTAAQAVDAVRRVQDAGIGNVSIDLIFGIPGMTLREWEQNVLRALLLNVQHISVYCLTIAEGTVFGRMAAEGRLTPATDEACEEQYLLCHRILTDGGFEHYEISNYALHNRRSRHNSAYWDGTPYLGLGPSAHSYDGQRRIFAASDLKGYLAGAGTGTIYSVETLSPRDRYNEYIMTGLRTSDGIRREVLTSRFGAQALIYFEYMAGKLLQSGALVREGDTYRIPPERFMVSNDIISELFYVDE</sequence>
<evidence type="ECO:0000259" key="3">
    <source>
        <dbReference type="PROSITE" id="PS51918"/>
    </source>
</evidence>
<dbReference type="EMBL" id="DXCC01000006">
    <property type="protein sequence ID" value="HIZ14795.1"/>
    <property type="molecule type" value="Genomic_DNA"/>
</dbReference>
<keyword evidence="2" id="KW-0949">S-adenosyl-L-methionine</keyword>
<dbReference type="SFLD" id="SFLDS00029">
    <property type="entry name" value="Radical_SAM"/>
    <property type="match status" value="1"/>
</dbReference>
<keyword evidence="2" id="KW-0349">Heme</keyword>
<keyword evidence="2" id="KW-0004">4Fe-4S</keyword>
<keyword evidence="2" id="KW-0408">Iron</keyword>
<feature type="domain" description="Radical SAM core" evidence="3">
    <location>
        <begin position="1"/>
        <end position="232"/>
    </location>
</feature>
<keyword evidence="2" id="KW-0479">Metal-binding</keyword>
<dbReference type="PANTHER" id="PTHR13932:SF5">
    <property type="entry name" value="RADICAL S-ADENOSYL METHIONINE DOMAIN-CONTAINING PROTEIN 1, MITOCHONDRIAL"/>
    <property type="match status" value="1"/>
</dbReference>
<dbReference type="Pfam" id="PF06969">
    <property type="entry name" value="HemN_C"/>
    <property type="match status" value="1"/>
</dbReference>
<dbReference type="SFLD" id="SFLDG01065">
    <property type="entry name" value="anaerobic_coproporphyrinogen-I"/>
    <property type="match status" value="1"/>
</dbReference>
<keyword evidence="2" id="KW-0963">Cytoplasm</keyword>
<reference evidence="4" key="1">
    <citation type="journal article" date="2021" name="PeerJ">
        <title>Extensive microbial diversity within the chicken gut microbiome revealed by metagenomics and culture.</title>
        <authorList>
            <person name="Gilroy R."/>
            <person name="Ravi A."/>
            <person name="Getino M."/>
            <person name="Pursley I."/>
            <person name="Horton D.L."/>
            <person name="Alikhan N.F."/>
            <person name="Baker D."/>
            <person name="Gharbi K."/>
            <person name="Hall N."/>
            <person name="Watson M."/>
            <person name="Adriaenssens E.M."/>
            <person name="Foster-Nyarko E."/>
            <person name="Jarju S."/>
            <person name="Secka A."/>
            <person name="Antonio M."/>
            <person name="Oren A."/>
            <person name="Chaudhuri R.R."/>
            <person name="La Ragione R."/>
            <person name="Hildebrand F."/>
            <person name="Pallen M.J."/>
        </authorList>
    </citation>
    <scope>NUCLEOTIDE SEQUENCE</scope>
    <source>
        <strain evidence="4">ChiHjej11B10-19426</strain>
    </source>
</reference>
<comment type="subcellular location">
    <subcellularLocation>
        <location evidence="2">Cytoplasm</location>
    </subcellularLocation>
</comment>
<dbReference type="InterPro" id="IPR034505">
    <property type="entry name" value="Coproporphyrinogen-III_oxidase"/>
</dbReference>
<dbReference type="GO" id="GO:0004109">
    <property type="term" value="F:coproporphyrinogen oxidase activity"/>
    <property type="evidence" value="ECO:0007669"/>
    <property type="project" value="InterPro"/>
</dbReference>
<evidence type="ECO:0000256" key="2">
    <source>
        <dbReference type="RuleBase" id="RU364116"/>
    </source>
</evidence>
<dbReference type="InterPro" id="IPR010723">
    <property type="entry name" value="HemN_C"/>
</dbReference>
<dbReference type="GO" id="GO:0005737">
    <property type="term" value="C:cytoplasm"/>
    <property type="evidence" value="ECO:0007669"/>
    <property type="project" value="UniProtKB-SubCell"/>
</dbReference>
<dbReference type="InterPro" id="IPR058240">
    <property type="entry name" value="rSAM_sf"/>
</dbReference>
<dbReference type="Gene3D" id="3.30.750.200">
    <property type="match status" value="1"/>
</dbReference>
<dbReference type="SUPFAM" id="SSF102114">
    <property type="entry name" value="Radical SAM enzymes"/>
    <property type="match status" value="1"/>
</dbReference>
<dbReference type="GO" id="GO:0051539">
    <property type="term" value="F:4 iron, 4 sulfur cluster binding"/>
    <property type="evidence" value="ECO:0007669"/>
    <property type="project" value="UniProtKB-UniRule"/>
</dbReference>
<comment type="caution">
    <text evidence="4">The sequence shown here is derived from an EMBL/GenBank/DDBJ whole genome shotgun (WGS) entry which is preliminary data.</text>
</comment>
<keyword evidence="2" id="KW-0143">Chaperone</keyword>
<dbReference type="PROSITE" id="PS51918">
    <property type="entry name" value="RADICAL_SAM"/>
    <property type="match status" value="1"/>
</dbReference>
<comment type="function">
    <text evidence="2">Probably acts as a heme chaperone, transferring heme to an unknown acceptor. Binds one molecule of heme per monomer, possibly covalently. Binds 1 [4Fe-4S] cluster. The cluster is coordinated with 3 cysteines and an exchangeable S-adenosyl-L-methionine.</text>
</comment>
<dbReference type="InterPro" id="IPR006638">
    <property type="entry name" value="Elp3/MiaA/NifB-like_rSAM"/>
</dbReference>
<evidence type="ECO:0000313" key="5">
    <source>
        <dbReference type="Proteomes" id="UP000824014"/>
    </source>
</evidence>
<dbReference type="SFLD" id="SFLDF00288">
    <property type="entry name" value="HemN-like__clustered_with_nucl"/>
    <property type="match status" value="1"/>
</dbReference>
<dbReference type="PANTHER" id="PTHR13932">
    <property type="entry name" value="COPROPORPHYRINIGEN III OXIDASE"/>
    <property type="match status" value="1"/>
</dbReference>
<proteinExistence type="inferred from homology"/>
<dbReference type="SFLD" id="SFLDG01082">
    <property type="entry name" value="B12-binding_domain_containing"/>
    <property type="match status" value="1"/>
</dbReference>
<dbReference type="Proteomes" id="UP000824014">
    <property type="component" value="Unassembled WGS sequence"/>
</dbReference>
<dbReference type="SMART" id="SM00729">
    <property type="entry name" value="Elp3"/>
    <property type="match status" value="1"/>
</dbReference>
<dbReference type="InterPro" id="IPR007197">
    <property type="entry name" value="rSAM"/>
</dbReference>
<organism evidence="4 5">
    <name type="scientific">Candidatus Tidjanibacter faecipullorum</name>
    <dbReference type="NCBI Taxonomy" id="2838766"/>
    <lineage>
        <taxon>Bacteria</taxon>
        <taxon>Pseudomonadati</taxon>
        <taxon>Bacteroidota</taxon>
        <taxon>Bacteroidia</taxon>
        <taxon>Bacteroidales</taxon>
        <taxon>Rikenellaceae</taxon>
        <taxon>Tidjanibacter</taxon>
    </lineage>
</organism>
<comment type="similarity">
    <text evidence="1">Belongs to the anaerobic coproporphyrinogen-III oxidase family. HemW subfamily.</text>
</comment>
<protein>
    <recommendedName>
        <fullName evidence="2">Heme chaperone HemW</fullName>
    </recommendedName>
</protein>
<reference evidence="4" key="2">
    <citation type="submission" date="2021-04" db="EMBL/GenBank/DDBJ databases">
        <authorList>
            <person name="Gilroy R."/>
        </authorList>
    </citation>
    <scope>NUCLEOTIDE SEQUENCE</scope>
    <source>
        <strain evidence="4">ChiHjej11B10-19426</strain>
    </source>
</reference>
<evidence type="ECO:0000313" key="4">
    <source>
        <dbReference type="EMBL" id="HIZ14795.1"/>
    </source>
</evidence>
<keyword evidence="2" id="KW-0411">Iron-sulfur</keyword>
<accession>A0A9D2DCY9</accession>
<gene>
    <name evidence="4" type="primary">hemW</name>
    <name evidence="4" type="ORF">H9816_02625</name>
</gene>
<dbReference type="NCBIfam" id="TIGR00539">
    <property type="entry name" value="hemN_rel"/>
    <property type="match status" value="1"/>
</dbReference>
<dbReference type="GO" id="GO:0006779">
    <property type="term" value="P:porphyrin-containing compound biosynthetic process"/>
    <property type="evidence" value="ECO:0007669"/>
    <property type="project" value="InterPro"/>
</dbReference>
<name>A0A9D2DCY9_9BACT</name>
<dbReference type="AlphaFoldDB" id="A0A9D2DCY9"/>
<dbReference type="InterPro" id="IPR004559">
    <property type="entry name" value="HemW-like"/>
</dbReference>
<evidence type="ECO:0000256" key="1">
    <source>
        <dbReference type="ARBA" id="ARBA00006100"/>
    </source>
</evidence>